<protein>
    <submittedName>
        <fullName evidence="1">DUF1885 family protein</fullName>
    </submittedName>
</protein>
<evidence type="ECO:0000313" key="2">
    <source>
        <dbReference type="Proteomes" id="UP001177120"/>
    </source>
</evidence>
<dbReference type="Pfam" id="PF08968">
    <property type="entry name" value="DUF1885"/>
    <property type="match status" value="1"/>
</dbReference>
<dbReference type="SUPFAM" id="SSF111171">
    <property type="entry name" value="Rbstp2229 protein"/>
    <property type="match status" value="1"/>
</dbReference>
<comment type="caution">
    <text evidence="1">The sequence shown here is derived from an EMBL/GenBank/DDBJ whole genome shotgun (WGS) entry which is preliminary data.</text>
</comment>
<dbReference type="RefSeq" id="WP_205492568.1">
    <property type="nucleotide sequence ID" value="NZ_JAFHAP010000004.1"/>
</dbReference>
<dbReference type="InterPro" id="IPR036294">
    <property type="entry name" value="Rbstp2229-like_sf"/>
</dbReference>
<organism evidence="1 2">
    <name type="scientific">Polycladomyces zharkentensis</name>
    <dbReference type="NCBI Taxonomy" id="2807616"/>
    <lineage>
        <taxon>Bacteria</taxon>
        <taxon>Bacillati</taxon>
        <taxon>Bacillota</taxon>
        <taxon>Bacilli</taxon>
        <taxon>Bacillales</taxon>
        <taxon>Thermoactinomycetaceae</taxon>
        <taxon>Polycladomyces</taxon>
    </lineage>
</organism>
<evidence type="ECO:0000313" key="1">
    <source>
        <dbReference type="EMBL" id="MBN2908422.1"/>
    </source>
</evidence>
<dbReference type="Proteomes" id="UP001177120">
    <property type="component" value="Unassembled WGS sequence"/>
</dbReference>
<reference evidence="1" key="1">
    <citation type="journal article" date="2024" name="Int. J. Syst. Evol. Microbiol.">
        <title>Polycladomyces zharkentensis sp. nov., a novel thermophilic cellulose- and starch-degrading member of the Bacillota from a geothermal aquifer in Kazakhstan.</title>
        <authorList>
            <person name="Mashzhan A."/>
            <person name="Kistaubayeva A."/>
            <person name="Javier-Lopez R."/>
            <person name="Bissenova U."/>
            <person name="Bissenbay A."/>
            <person name="Birkeland N.K."/>
        </authorList>
    </citation>
    <scope>NUCLEOTIDE SEQUENCE</scope>
    <source>
        <strain evidence="1">ZKZ2T</strain>
    </source>
</reference>
<dbReference type="EMBL" id="JAFHAP010000004">
    <property type="protein sequence ID" value="MBN2908422.1"/>
    <property type="molecule type" value="Genomic_DNA"/>
</dbReference>
<gene>
    <name evidence="1" type="ORF">JQC72_02650</name>
</gene>
<dbReference type="Gene3D" id="1.20.5.850">
    <property type="entry name" value="Rbstp2229 protein"/>
    <property type="match status" value="1"/>
</dbReference>
<proteinExistence type="predicted"/>
<sequence>MNQVATIRLVEGSIQSEIELHQVKEHLERYRKMSAYTGQQLDWDYAAAAFPYRIEEKSKDGRSWLVLTGTDPNLYKHLVIGVAEPDRIQIILPADSTHGDKAKANELSRYLARSLKAELYLFNGRVMYFNPRK</sequence>
<dbReference type="InterPro" id="IPR015062">
    <property type="entry name" value="DUF1885"/>
</dbReference>
<dbReference type="Gene3D" id="3.30.310.120">
    <property type="entry name" value="Rbstp2229 like protein"/>
    <property type="match status" value="1"/>
</dbReference>
<accession>A0ABS2WFV2</accession>
<keyword evidence="2" id="KW-1185">Reference proteome</keyword>
<name>A0ABS2WFV2_9BACL</name>